<feature type="region of interest" description="Disordered" evidence="1">
    <location>
        <begin position="1"/>
        <end position="68"/>
    </location>
</feature>
<proteinExistence type="predicted"/>
<dbReference type="EMBL" id="FLQU01000171">
    <property type="protein sequence ID" value="SBS81615.1"/>
    <property type="molecule type" value="Genomic_DNA"/>
</dbReference>
<reference evidence="3" key="1">
    <citation type="submission" date="2016-05" db="EMBL/GenBank/DDBJ databases">
        <authorList>
            <person name="Naeem Raeece"/>
        </authorList>
    </citation>
    <scope>NUCLEOTIDE SEQUENCE [LARGE SCALE GENOMIC DNA]</scope>
</reference>
<evidence type="ECO:0000313" key="2">
    <source>
        <dbReference type="EMBL" id="SBS81615.1"/>
    </source>
</evidence>
<organism evidence="2 3">
    <name type="scientific">Plasmodium ovale curtisi</name>
    <dbReference type="NCBI Taxonomy" id="864141"/>
    <lineage>
        <taxon>Eukaryota</taxon>
        <taxon>Sar</taxon>
        <taxon>Alveolata</taxon>
        <taxon>Apicomplexa</taxon>
        <taxon>Aconoidasida</taxon>
        <taxon>Haemosporida</taxon>
        <taxon>Plasmodiidae</taxon>
        <taxon>Plasmodium</taxon>
        <taxon>Plasmodium (Plasmodium)</taxon>
    </lineage>
</organism>
<protein>
    <submittedName>
        <fullName evidence="2">Uncharacterized protein</fullName>
    </submittedName>
</protein>
<feature type="compositionally biased region" description="Low complexity" evidence="1">
    <location>
        <begin position="15"/>
        <end position="25"/>
    </location>
</feature>
<evidence type="ECO:0000256" key="1">
    <source>
        <dbReference type="SAM" id="MobiDB-lite"/>
    </source>
</evidence>
<name>A0A1A8VMQ9_PLAOA</name>
<dbReference type="AlphaFoldDB" id="A0A1A8VMQ9"/>
<gene>
    <name evidence="2" type="ORF">POVCU2_0011110</name>
</gene>
<sequence>MTSLENDVSPKREGSNSSSSNSDSSSAKEGGHPQWVDSRQVNRVTAIPPMENYQFERPVIKNTEGNDHPYTFRTKSGHYFAKEKEHTKSVQCSFKKKKKKKKSVRMELIYHPNFPKKKKKKKIKQSNDAYIETHTIAKDGWIDGDGGLGNSVF</sequence>
<accession>A0A1A8VMQ9</accession>
<dbReference type="Proteomes" id="UP000078560">
    <property type="component" value="Unassembled WGS sequence"/>
</dbReference>
<evidence type="ECO:0000313" key="3">
    <source>
        <dbReference type="Proteomes" id="UP000078560"/>
    </source>
</evidence>